<name>A0ABP8KWT4_9BACT</name>
<keyword evidence="2" id="KW-1185">Reference proteome</keyword>
<comment type="caution">
    <text evidence="1">The sequence shown here is derived from an EMBL/GenBank/DDBJ whole genome shotgun (WGS) entry which is preliminary data.</text>
</comment>
<organism evidence="1 2">
    <name type="scientific">Nibrella viscosa</name>
    <dbReference type="NCBI Taxonomy" id="1084524"/>
    <lineage>
        <taxon>Bacteria</taxon>
        <taxon>Pseudomonadati</taxon>
        <taxon>Bacteroidota</taxon>
        <taxon>Cytophagia</taxon>
        <taxon>Cytophagales</taxon>
        <taxon>Spirosomataceae</taxon>
        <taxon>Nibrella</taxon>
    </lineage>
</organism>
<accession>A0ABP8KWT4</accession>
<evidence type="ECO:0000313" key="2">
    <source>
        <dbReference type="Proteomes" id="UP001500936"/>
    </source>
</evidence>
<gene>
    <name evidence="1" type="ORF">GCM10023187_49290</name>
</gene>
<reference evidence="2" key="1">
    <citation type="journal article" date="2019" name="Int. J. Syst. Evol. Microbiol.">
        <title>The Global Catalogue of Microorganisms (GCM) 10K type strain sequencing project: providing services to taxonomists for standard genome sequencing and annotation.</title>
        <authorList>
            <consortium name="The Broad Institute Genomics Platform"/>
            <consortium name="The Broad Institute Genome Sequencing Center for Infectious Disease"/>
            <person name="Wu L."/>
            <person name="Ma J."/>
        </authorList>
    </citation>
    <scope>NUCLEOTIDE SEQUENCE [LARGE SCALE GENOMIC DNA]</scope>
    <source>
        <strain evidence="2">JCM 17925</strain>
    </source>
</reference>
<evidence type="ECO:0000313" key="1">
    <source>
        <dbReference type="EMBL" id="GAA4417147.1"/>
    </source>
</evidence>
<sequence length="50" mass="5674">MLSTDPTEVPPNFNTIMEIGMLNAQTVVRDGANPFRELISQLMKRNKLQI</sequence>
<proteinExistence type="predicted"/>
<protein>
    <submittedName>
        <fullName evidence="1">Uncharacterized protein</fullName>
    </submittedName>
</protein>
<dbReference type="EMBL" id="BAABHB010000015">
    <property type="protein sequence ID" value="GAA4417147.1"/>
    <property type="molecule type" value="Genomic_DNA"/>
</dbReference>
<dbReference type="Proteomes" id="UP001500936">
    <property type="component" value="Unassembled WGS sequence"/>
</dbReference>